<organism evidence="3">
    <name type="scientific">Anthurium amnicola</name>
    <dbReference type="NCBI Taxonomy" id="1678845"/>
    <lineage>
        <taxon>Eukaryota</taxon>
        <taxon>Viridiplantae</taxon>
        <taxon>Streptophyta</taxon>
        <taxon>Embryophyta</taxon>
        <taxon>Tracheophyta</taxon>
        <taxon>Spermatophyta</taxon>
        <taxon>Magnoliopsida</taxon>
        <taxon>Liliopsida</taxon>
        <taxon>Araceae</taxon>
        <taxon>Pothoideae</taxon>
        <taxon>Potheae</taxon>
        <taxon>Anthurium</taxon>
    </lineage>
</organism>
<dbReference type="AlphaFoldDB" id="A0A1D1XUI2"/>
<name>A0A1D1XUI2_9ARAE</name>
<feature type="non-terminal residue" evidence="3">
    <location>
        <position position="195"/>
    </location>
</feature>
<keyword evidence="2" id="KW-0472">Membrane</keyword>
<feature type="compositionally biased region" description="Pro residues" evidence="1">
    <location>
        <begin position="28"/>
        <end position="37"/>
    </location>
</feature>
<gene>
    <name evidence="3" type="primary">Daxx</name>
    <name evidence="3" type="ORF">g.128485</name>
</gene>
<proteinExistence type="predicted"/>
<keyword evidence="2" id="KW-1133">Transmembrane helix</keyword>
<evidence type="ECO:0000256" key="2">
    <source>
        <dbReference type="SAM" id="Phobius"/>
    </source>
</evidence>
<feature type="non-terminal residue" evidence="3">
    <location>
        <position position="1"/>
    </location>
</feature>
<evidence type="ECO:0000256" key="1">
    <source>
        <dbReference type="SAM" id="MobiDB-lite"/>
    </source>
</evidence>
<sequence>RGKKGNKNNMEMMQSPTVCSSRHLLTPSPRPPSPLPPSSSSLRSRRAGGFSSITSPNGVCFSSAWRRSWLAGLGRPADGKGIRVSAKGANGVPYAPNSASPHGPSVDMVSGSSGRMKLEPFGGKSGSVSFYGLTHHALEEEKLVSSPFKEGSGSLLWMVGPVALISALLLPQIFVSSAVEAVLGDEILAGQFEAT</sequence>
<dbReference type="PANTHER" id="PTHR33918">
    <property type="entry name" value="OS01G0704200 PROTEIN"/>
    <property type="match status" value="1"/>
</dbReference>
<dbReference type="PANTHER" id="PTHR33918:SF4">
    <property type="entry name" value="ABC-2 TYPE TRANSPORTER DOMAIN-CONTAINING PROTEIN"/>
    <property type="match status" value="1"/>
</dbReference>
<dbReference type="GO" id="GO:0009507">
    <property type="term" value="C:chloroplast"/>
    <property type="evidence" value="ECO:0007669"/>
    <property type="project" value="TreeGrafter"/>
</dbReference>
<evidence type="ECO:0000313" key="3">
    <source>
        <dbReference type="EMBL" id="JAT46037.1"/>
    </source>
</evidence>
<feature type="region of interest" description="Disordered" evidence="1">
    <location>
        <begin position="1"/>
        <end position="50"/>
    </location>
</feature>
<dbReference type="EMBL" id="GDJX01021899">
    <property type="protein sequence ID" value="JAT46037.1"/>
    <property type="molecule type" value="Transcribed_RNA"/>
</dbReference>
<feature type="transmembrane region" description="Helical" evidence="2">
    <location>
        <begin position="155"/>
        <end position="175"/>
    </location>
</feature>
<reference evidence="3" key="1">
    <citation type="submission" date="2015-07" db="EMBL/GenBank/DDBJ databases">
        <title>Transcriptome Assembly of Anthurium amnicola.</title>
        <authorList>
            <person name="Suzuki J."/>
        </authorList>
    </citation>
    <scope>NUCLEOTIDE SEQUENCE</scope>
</reference>
<keyword evidence="2" id="KW-0812">Transmembrane</keyword>
<accession>A0A1D1XUI2</accession>
<feature type="compositionally biased region" description="Polar residues" evidence="1">
    <location>
        <begin position="7"/>
        <end position="19"/>
    </location>
</feature>
<protein>
    <submittedName>
        <fullName evidence="3">Death domain-associated protein 6</fullName>
    </submittedName>
</protein>